<name>A0A178KN18_9GAMM</name>
<dbReference type="NCBIfam" id="TIGR03503">
    <property type="entry name" value="TIGR03503 family protein"/>
    <property type="match status" value="1"/>
</dbReference>
<reference evidence="4 5" key="1">
    <citation type="submission" date="2016-03" db="EMBL/GenBank/DDBJ databases">
        <title>Photobacterium proteolyticum sp. nov. a protease producing bacterium isolated from ocean sediments of Laizhou Bay.</title>
        <authorList>
            <person name="Li Y."/>
        </authorList>
    </citation>
    <scope>NUCLEOTIDE SEQUENCE [LARGE SCALE GENOMIC DNA]</scope>
    <source>
        <strain evidence="4 5">R-40508</strain>
    </source>
</reference>
<keyword evidence="2" id="KW-0812">Transmembrane</keyword>
<sequence>MSRLLILMMILPLMAWAQDSTQMSWLDNRFRVDPTVEQVSFMVKRDKESSSVVLVRPDGTKYYSWRHPENVSWYEEKGVDIISIEKPMPGPWQAVGRVTPKNQVDVLSNLKLEIDDLPSRLYQSETLKFTARLLQDDQLLTLRDFLNRVKLQVEFLEYVENPDALPEKERPGPIILGEFTDDGIGFDEYPGDGIFTVALPIQIQPGKYRVRVTSRNGIFLRTFEQQVLVYPPPLTADFIQGRDQQEPHQLVVTPEMGAVVSGSIAAHLEQIDPEGKVTISQGHTVGEQEVLKLTVPNMGEPGQYTWSGWLYATDLINNRELIFGLPKKHFAVQAELKLDRNLEDFRLQQEKKAREEEEKRLAAEKAAARAKAIKLIIGGNLLLIVLVVAGGFGWRKWKTKKVIAKALDEAGEMPDEAEADPKAS</sequence>
<accession>A0A178KN18</accession>
<protein>
    <submittedName>
        <fullName evidence="4">Glutamate synthase</fullName>
    </submittedName>
</protein>
<dbReference type="EMBL" id="LVHF01000012">
    <property type="protein sequence ID" value="OAN18749.1"/>
    <property type="molecule type" value="Genomic_DNA"/>
</dbReference>
<keyword evidence="2" id="KW-1133">Transmembrane helix</keyword>
<proteinExistence type="predicted"/>
<feature type="coiled-coil region" evidence="1">
    <location>
        <begin position="346"/>
        <end position="373"/>
    </location>
</feature>
<keyword evidence="1" id="KW-0175">Coiled coil</keyword>
<evidence type="ECO:0000313" key="4">
    <source>
        <dbReference type="EMBL" id="OAN18749.1"/>
    </source>
</evidence>
<feature type="chain" id="PRO_5008090463" evidence="3">
    <location>
        <begin position="18"/>
        <end position="424"/>
    </location>
</feature>
<dbReference type="InterPro" id="IPR020010">
    <property type="entry name" value="CHP03503"/>
</dbReference>
<evidence type="ECO:0000256" key="1">
    <source>
        <dbReference type="SAM" id="Coils"/>
    </source>
</evidence>
<feature type="signal peptide" evidence="3">
    <location>
        <begin position="1"/>
        <end position="17"/>
    </location>
</feature>
<dbReference type="NCBIfam" id="NF041940">
    <property type="entry name" value="choice_anch_X"/>
    <property type="match status" value="1"/>
</dbReference>
<organism evidence="4 5">
    <name type="scientific">Photobacterium jeanii</name>
    <dbReference type="NCBI Taxonomy" id="858640"/>
    <lineage>
        <taxon>Bacteria</taxon>
        <taxon>Pseudomonadati</taxon>
        <taxon>Pseudomonadota</taxon>
        <taxon>Gammaproteobacteria</taxon>
        <taxon>Vibrionales</taxon>
        <taxon>Vibrionaceae</taxon>
        <taxon>Photobacterium</taxon>
    </lineage>
</organism>
<keyword evidence="2" id="KW-0472">Membrane</keyword>
<evidence type="ECO:0000256" key="3">
    <source>
        <dbReference type="SAM" id="SignalP"/>
    </source>
</evidence>
<dbReference type="RefSeq" id="WP_068330086.1">
    <property type="nucleotide sequence ID" value="NZ_LVHF01000012.1"/>
</dbReference>
<dbReference type="AlphaFoldDB" id="A0A178KN18"/>
<keyword evidence="5" id="KW-1185">Reference proteome</keyword>
<keyword evidence="3" id="KW-0732">Signal</keyword>
<dbReference type="Proteomes" id="UP000078503">
    <property type="component" value="Unassembled WGS sequence"/>
</dbReference>
<gene>
    <name evidence="4" type="ORF">A3K86_07770</name>
</gene>
<feature type="transmembrane region" description="Helical" evidence="2">
    <location>
        <begin position="375"/>
        <end position="394"/>
    </location>
</feature>
<evidence type="ECO:0000256" key="2">
    <source>
        <dbReference type="SAM" id="Phobius"/>
    </source>
</evidence>
<dbReference type="STRING" id="858640.A3K86_07770"/>
<comment type="caution">
    <text evidence="4">The sequence shown here is derived from an EMBL/GenBank/DDBJ whole genome shotgun (WGS) entry which is preliminary data.</text>
</comment>
<evidence type="ECO:0000313" key="5">
    <source>
        <dbReference type="Proteomes" id="UP000078503"/>
    </source>
</evidence>